<dbReference type="SMART" id="SM00409">
    <property type="entry name" value="IG"/>
    <property type="match status" value="1"/>
</dbReference>
<organism evidence="2 3">
    <name type="scientific">Ciona intestinalis</name>
    <name type="common">Transparent sea squirt</name>
    <name type="synonym">Ascidia intestinalis</name>
    <dbReference type="NCBI Taxonomy" id="7719"/>
    <lineage>
        <taxon>Eukaryota</taxon>
        <taxon>Metazoa</taxon>
        <taxon>Chordata</taxon>
        <taxon>Tunicata</taxon>
        <taxon>Ascidiacea</taxon>
        <taxon>Phlebobranchia</taxon>
        <taxon>Cionidae</taxon>
        <taxon>Ciona</taxon>
    </lineage>
</organism>
<proteinExistence type="predicted"/>
<dbReference type="HOGENOM" id="CLU_1668784_0_0_1"/>
<name>F6S1I4_CIOIN</name>
<dbReference type="SUPFAM" id="SSF48726">
    <property type="entry name" value="Immunoglobulin"/>
    <property type="match status" value="1"/>
</dbReference>
<reference evidence="2" key="2">
    <citation type="journal article" date="2008" name="Genome Biol.">
        <title>Improved genome assembly and evidence-based global gene model set for the chordate Ciona intestinalis: new insight into intron and operon populations.</title>
        <authorList>
            <person name="Satou Y."/>
            <person name="Mineta K."/>
            <person name="Ogasawara M."/>
            <person name="Sasakura Y."/>
            <person name="Shoguchi E."/>
            <person name="Ueno K."/>
            <person name="Yamada L."/>
            <person name="Matsumoto J."/>
            <person name="Wasserscheid J."/>
            <person name="Dewar K."/>
            <person name="Wiley G.B."/>
            <person name="Macmil S.L."/>
            <person name="Roe B.A."/>
            <person name="Zeller R.W."/>
            <person name="Hastings K.E."/>
            <person name="Lemaire P."/>
            <person name="Lindquist E."/>
            <person name="Endo T."/>
            <person name="Hotta K."/>
            <person name="Inaba K."/>
        </authorList>
    </citation>
    <scope>NUCLEOTIDE SEQUENCE [LARGE SCALE GENOMIC DNA]</scope>
    <source>
        <strain evidence="2">wild type</strain>
    </source>
</reference>
<dbReference type="Gene3D" id="2.60.40.10">
    <property type="entry name" value="Immunoglobulins"/>
    <property type="match status" value="1"/>
</dbReference>
<dbReference type="InterPro" id="IPR013783">
    <property type="entry name" value="Ig-like_fold"/>
</dbReference>
<dbReference type="InterPro" id="IPR036179">
    <property type="entry name" value="Ig-like_dom_sf"/>
</dbReference>
<reference evidence="2" key="3">
    <citation type="submission" date="2025-08" db="UniProtKB">
        <authorList>
            <consortium name="Ensembl"/>
        </authorList>
    </citation>
    <scope>IDENTIFICATION</scope>
</reference>
<evidence type="ECO:0000313" key="3">
    <source>
        <dbReference type="Proteomes" id="UP000008144"/>
    </source>
</evidence>
<dbReference type="PROSITE" id="PS50835">
    <property type="entry name" value="IG_LIKE"/>
    <property type="match status" value="1"/>
</dbReference>
<dbReference type="Ensembl" id="ENSCINT00000018837.2">
    <property type="protein sequence ID" value="ENSCINP00000018837.2"/>
    <property type="gene ID" value="ENSCING00000009269.2"/>
</dbReference>
<dbReference type="Pfam" id="PF13927">
    <property type="entry name" value="Ig_3"/>
    <property type="match status" value="1"/>
</dbReference>
<evidence type="ECO:0000313" key="2">
    <source>
        <dbReference type="Ensembl" id="ENSCINP00000018837.2"/>
    </source>
</evidence>
<dbReference type="AlphaFoldDB" id="F6S1I4"/>
<dbReference type="GeneTree" id="ENSGT00940000168488"/>
<reference evidence="2" key="4">
    <citation type="submission" date="2025-09" db="UniProtKB">
        <authorList>
            <consortium name="Ensembl"/>
        </authorList>
    </citation>
    <scope>IDENTIFICATION</scope>
</reference>
<dbReference type="InterPro" id="IPR007110">
    <property type="entry name" value="Ig-like_dom"/>
</dbReference>
<accession>F6S1I4</accession>
<sequence length="158" mass="18314">MELYSLVRILAFVHVALNRGEARHHSAEIIQRPDDVIGADCGKEIRVTCMARSRDEPKITRPTPDIEWWFKEQQESMTSQSRKIHRLDREERVKILVEVFTVVKSTLIIKDAQPGDEGVYQCRASNSPNRYKEGVNLYQHWKIEEAPVTNMKCGEGDY</sequence>
<evidence type="ECO:0000259" key="1">
    <source>
        <dbReference type="PROSITE" id="PS50835"/>
    </source>
</evidence>
<feature type="domain" description="Ig-like" evidence="1">
    <location>
        <begin position="42"/>
        <end position="138"/>
    </location>
</feature>
<dbReference type="EMBL" id="EAAA01002180">
    <property type="status" value="NOT_ANNOTATED_CDS"/>
    <property type="molecule type" value="Genomic_DNA"/>
</dbReference>
<dbReference type="InterPro" id="IPR003599">
    <property type="entry name" value="Ig_sub"/>
</dbReference>
<keyword evidence="3" id="KW-1185">Reference proteome</keyword>
<reference evidence="3" key="1">
    <citation type="journal article" date="2002" name="Science">
        <title>The draft genome of Ciona intestinalis: insights into chordate and vertebrate origins.</title>
        <authorList>
            <person name="Dehal P."/>
            <person name="Satou Y."/>
            <person name="Campbell R.K."/>
            <person name="Chapman J."/>
            <person name="Degnan B."/>
            <person name="De Tomaso A."/>
            <person name="Davidson B."/>
            <person name="Di Gregorio A."/>
            <person name="Gelpke M."/>
            <person name="Goodstein D.M."/>
            <person name="Harafuji N."/>
            <person name="Hastings K.E."/>
            <person name="Ho I."/>
            <person name="Hotta K."/>
            <person name="Huang W."/>
            <person name="Kawashima T."/>
            <person name="Lemaire P."/>
            <person name="Martinez D."/>
            <person name="Meinertzhagen I.A."/>
            <person name="Necula S."/>
            <person name="Nonaka M."/>
            <person name="Putnam N."/>
            <person name="Rash S."/>
            <person name="Saiga H."/>
            <person name="Satake M."/>
            <person name="Terry A."/>
            <person name="Yamada L."/>
            <person name="Wang H.G."/>
            <person name="Awazu S."/>
            <person name="Azumi K."/>
            <person name="Boore J."/>
            <person name="Branno M."/>
            <person name="Chin-Bow S."/>
            <person name="DeSantis R."/>
            <person name="Doyle S."/>
            <person name="Francino P."/>
            <person name="Keys D.N."/>
            <person name="Haga S."/>
            <person name="Hayashi H."/>
            <person name="Hino K."/>
            <person name="Imai K.S."/>
            <person name="Inaba K."/>
            <person name="Kano S."/>
            <person name="Kobayashi K."/>
            <person name="Kobayashi M."/>
            <person name="Lee B.I."/>
            <person name="Makabe K.W."/>
            <person name="Manohar C."/>
            <person name="Matassi G."/>
            <person name="Medina M."/>
            <person name="Mochizuki Y."/>
            <person name="Mount S."/>
            <person name="Morishita T."/>
            <person name="Miura S."/>
            <person name="Nakayama A."/>
            <person name="Nishizaka S."/>
            <person name="Nomoto H."/>
            <person name="Ohta F."/>
            <person name="Oishi K."/>
            <person name="Rigoutsos I."/>
            <person name="Sano M."/>
            <person name="Sasaki A."/>
            <person name="Sasakura Y."/>
            <person name="Shoguchi E."/>
            <person name="Shin-i T."/>
            <person name="Spagnuolo A."/>
            <person name="Stainier D."/>
            <person name="Suzuki M.M."/>
            <person name="Tassy O."/>
            <person name="Takatori N."/>
            <person name="Tokuoka M."/>
            <person name="Yagi K."/>
            <person name="Yoshizaki F."/>
            <person name="Wada S."/>
            <person name="Zhang C."/>
            <person name="Hyatt P.D."/>
            <person name="Larimer F."/>
            <person name="Detter C."/>
            <person name="Doggett N."/>
            <person name="Glavina T."/>
            <person name="Hawkins T."/>
            <person name="Richardson P."/>
            <person name="Lucas S."/>
            <person name="Kohara Y."/>
            <person name="Levine M."/>
            <person name="Satoh N."/>
            <person name="Rokhsar D.S."/>
        </authorList>
    </citation>
    <scope>NUCLEOTIDE SEQUENCE [LARGE SCALE GENOMIC DNA]</scope>
</reference>
<dbReference type="Proteomes" id="UP000008144">
    <property type="component" value="Chromosome 5"/>
</dbReference>
<dbReference type="InParanoid" id="F6S1I4"/>
<protein>
    <recommendedName>
        <fullName evidence="1">Ig-like domain-containing protein</fullName>
    </recommendedName>
</protein>